<comment type="caution">
    <text evidence="2">The sequence shown here is derived from an EMBL/GenBank/DDBJ whole genome shotgun (WGS) entry which is preliminary data.</text>
</comment>
<protein>
    <submittedName>
        <fullName evidence="2">MerR family transcriptional regulator</fullName>
    </submittedName>
</protein>
<keyword evidence="3" id="KW-1185">Reference proteome</keyword>
<dbReference type="Proteomes" id="UP001147653">
    <property type="component" value="Unassembled WGS sequence"/>
</dbReference>
<proteinExistence type="predicted"/>
<dbReference type="AlphaFoldDB" id="A0A9X3N8W1"/>
<feature type="domain" description="HTH merR-type" evidence="1">
    <location>
        <begin position="10"/>
        <end position="73"/>
    </location>
</feature>
<dbReference type="RefSeq" id="WP_270026317.1">
    <property type="nucleotide sequence ID" value="NZ_JAPDDP010000029.1"/>
</dbReference>
<gene>
    <name evidence="2" type="ORF">OJ997_16765</name>
</gene>
<evidence type="ECO:0000313" key="3">
    <source>
        <dbReference type="Proteomes" id="UP001147653"/>
    </source>
</evidence>
<dbReference type="Pfam" id="PF13411">
    <property type="entry name" value="MerR_1"/>
    <property type="match status" value="1"/>
</dbReference>
<name>A0A9X3N8W1_9ACTN</name>
<organism evidence="2 3">
    <name type="scientific">Solirubrobacter phytolaccae</name>
    <dbReference type="NCBI Taxonomy" id="1404360"/>
    <lineage>
        <taxon>Bacteria</taxon>
        <taxon>Bacillati</taxon>
        <taxon>Actinomycetota</taxon>
        <taxon>Thermoleophilia</taxon>
        <taxon>Solirubrobacterales</taxon>
        <taxon>Solirubrobacteraceae</taxon>
        <taxon>Solirubrobacter</taxon>
    </lineage>
</organism>
<dbReference type="Gene3D" id="1.10.1660.10">
    <property type="match status" value="1"/>
</dbReference>
<dbReference type="InterPro" id="IPR000551">
    <property type="entry name" value="MerR-type_HTH_dom"/>
</dbReference>
<evidence type="ECO:0000313" key="2">
    <source>
        <dbReference type="EMBL" id="MDA0181958.1"/>
    </source>
</evidence>
<reference evidence="2" key="1">
    <citation type="submission" date="2022-10" db="EMBL/GenBank/DDBJ databases">
        <title>The WGS of Solirubrobacter phytolaccae KCTC 29190.</title>
        <authorList>
            <person name="Jiang Z."/>
        </authorList>
    </citation>
    <scope>NUCLEOTIDE SEQUENCE</scope>
    <source>
        <strain evidence="2">KCTC 29190</strain>
    </source>
</reference>
<dbReference type="GO" id="GO:0003677">
    <property type="term" value="F:DNA binding"/>
    <property type="evidence" value="ECO:0007669"/>
    <property type="project" value="InterPro"/>
</dbReference>
<dbReference type="EMBL" id="JAPDDP010000029">
    <property type="protein sequence ID" value="MDA0181958.1"/>
    <property type="molecule type" value="Genomic_DNA"/>
</dbReference>
<accession>A0A9X3N8W1</accession>
<sequence>MRAHGEFLAGAVGELAGVSGTTIGQWARWGYIRASQSDGDPHVYSLEDVAEAVMVKALLDRGVSRPMIRRAVAHLTDYGDWPLSEARLATSSNGRRTRIVLRDDDGAYALSPRGWQQMVAPPPLEDVRLRLRRAG</sequence>
<evidence type="ECO:0000259" key="1">
    <source>
        <dbReference type="Pfam" id="PF13411"/>
    </source>
</evidence>
<dbReference type="SUPFAM" id="SSF46955">
    <property type="entry name" value="Putative DNA-binding domain"/>
    <property type="match status" value="1"/>
</dbReference>
<dbReference type="GO" id="GO:0006355">
    <property type="term" value="P:regulation of DNA-templated transcription"/>
    <property type="evidence" value="ECO:0007669"/>
    <property type="project" value="InterPro"/>
</dbReference>
<dbReference type="InterPro" id="IPR009061">
    <property type="entry name" value="DNA-bd_dom_put_sf"/>
</dbReference>